<dbReference type="EMBL" id="LAZR01011129">
    <property type="protein sequence ID" value="KKM63282.1"/>
    <property type="molecule type" value="Genomic_DNA"/>
</dbReference>
<accession>A0A0F9M217</accession>
<evidence type="ECO:0000313" key="3">
    <source>
        <dbReference type="EMBL" id="KKM63282.1"/>
    </source>
</evidence>
<feature type="compositionally biased region" description="Polar residues" evidence="1">
    <location>
        <begin position="187"/>
        <end position="196"/>
    </location>
</feature>
<evidence type="ECO:0000259" key="2">
    <source>
        <dbReference type="SMART" id="SM00507"/>
    </source>
</evidence>
<sequence length="196" mass="23097">MKNITRNGKSRFVWYYEARKHKGRKCTRCNSTLRLETHHIDGDWSNNAIENLDTLCRPCHKEHHKPHRICSIAGCGGAHAAKGLCGPHYSAEYDKEYLRRPEVKARRAAYMREWRKSPKGRAYAKRPEVREKLRLAAEKKNNRPDVKAAHREYTHKYYQRPDVKARKRLEYRKRRELMGLKPRPVGSCNQGTYGKP</sequence>
<dbReference type="InterPro" id="IPR003615">
    <property type="entry name" value="HNH_nuc"/>
</dbReference>
<comment type="caution">
    <text evidence="3">The sequence shown here is derived from an EMBL/GenBank/DDBJ whole genome shotgun (WGS) entry which is preliminary data.</text>
</comment>
<dbReference type="CDD" id="cd00085">
    <property type="entry name" value="HNHc"/>
    <property type="match status" value="1"/>
</dbReference>
<name>A0A0F9M217_9ZZZZ</name>
<dbReference type="AlphaFoldDB" id="A0A0F9M217"/>
<evidence type="ECO:0000256" key="1">
    <source>
        <dbReference type="SAM" id="MobiDB-lite"/>
    </source>
</evidence>
<reference evidence="3" key="1">
    <citation type="journal article" date="2015" name="Nature">
        <title>Complex archaea that bridge the gap between prokaryotes and eukaryotes.</title>
        <authorList>
            <person name="Spang A."/>
            <person name="Saw J.H."/>
            <person name="Jorgensen S.L."/>
            <person name="Zaremba-Niedzwiedzka K."/>
            <person name="Martijn J."/>
            <person name="Lind A.E."/>
            <person name="van Eijk R."/>
            <person name="Schleper C."/>
            <person name="Guy L."/>
            <person name="Ettema T.J."/>
        </authorList>
    </citation>
    <scope>NUCLEOTIDE SEQUENCE</scope>
</reference>
<organism evidence="3">
    <name type="scientific">marine sediment metagenome</name>
    <dbReference type="NCBI Taxonomy" id="412755"/>
    <lineage>
        <taxon>unclassified sequences</taxon>
        <taxon>metagenomes</taxon>
        <taxon>ecological metagenomes</taxon>
    </lineage>
</organism>
<gene>
    <name evidence="3" type="ORF">LCGC14_1513080</name>
</gene>
<dbReference type="SMART" id="SM00507">
    <property type="entry name" value="HNHc"/>
    <property type="match status" value="1"/>
</dbReference>
<feature type="domain" description="HNH nuclease" evidence="2">
    <location>
        <begin position="14"/>
        <end position="61"/>
    </location>
</feature>
<protein>
    <recommendedName>
        <fullName evidence="2">HNH nuclease domain-containing protein</fullName>
    </recommendedName>
</protein>
<proteinExistence type="predicted"/>
<feature type="region of interest" description="Disordered" evidence="1">
    <location>
        <begin position="174"/>
        <end position="196"/>
    </location>
</feature>